<accession>A0A2I0A6X7</accession>
<evidence type="ECO:0000256" key="7">
    <source>
        <dbReference type="ARBA" id="ARBA00023136"/>
    </source>
</evidence>
<proteinExistence type="inferred from homology"/>
<keyword evidence="11" id="KW-1185">Reference proteome</keyword>
<evidence type="ECO:0000256" key="6">
    <source>
        <dbReference type="ARBA" id="ARBA00022989"/>
    </source>
</evidence>
<evidence type="ECO:0000313" key="10">
    <source>
        <dbReference type="EMBL" id="PKA51300.1"/>
    </source>
</evidence>
<dbReference type="Pfam" id="PF04535">
    <property type="entry name" value="CASP_dom"/>
    <property type="match status" value="1"/>
</dbReference>
<sequence>MATASIGTAAGFLAKEGNDKIGWTEVCSYFHRFCSRAESSVAFSFIGLLLFLLICTISHAYALKNKQQENLQQSPSP</sequence>
<evidence type="ECO:0000256" key="2">
    <source>
        <dbReference type="ARBA" id="ARBA00007651"/>
    </source>
</evidence>
<evidence type="ECO:0000256" key="4">
    <source>
        <dbReference type="ARBA" id="ARBA00022475"/>
    </source>
</evidence>
<dbReference type="InterPro" id="IPR006459">
    <property type="entry name" value="CASP/CASPL"/>
</dbReference>
<dbReference type="InterPro" id="IPR006702">
    <property type="entry name" value="CASP_dom"/>
</dbReference>
<dbReference type="NCBIfam" id="TIGR01569">
    <property type="entry name" value="A_tha_TIGR01569"/>
    <property type="match status" value="1"/>
</dbReference>
<keyword evidence="5 8" id="KW-0812">Transmembrane</keyword>
<comment type="subcellular location">
    <subcellularLocation>
        <location evidence="1 8">Cell membrane</location>
        <topology evidence="1 8">Multi-pass membrane protein</topology>
    </subcellularLocation>
</comment>
<comment type="caution">
    <text evidence="8">Lacks conserved residue(s) required for the propagation of feature annotation.</text>
</comment>
<reference evidence="10 11" key="1">
    <citation type="journal article" date="2017" name="Nature">
        <title>The Apostasia genome and the evolution of orchids.</title>
        <authorList>
            <person name="Zhang G.Q."/>
            <person name="Liu K.W."/>
            <person name="Li Z."/>
            <person name="Lohaus R."/>
            <person name="Hsiao Y.Y."/>
            <person name="Niu S.C."/>
            <person name="Wang J.Y."/>
            <person name="Lin Y.C."/>
            <person name="Xu Q."/>
            <person name="Chen L.J."/>
            <person name="Yoshida K."/>
            <person name="Fujiwara S."/>
            <person name="Wang Z.W."/>
            <person name="Zhang Y.Q."/>
            <person name="Mitsuda N."/>
            <person name="Wang M."/>
            <person name="Liu G.H."/>
            <person name="Pecoraro L."/>
            <person name="Huang H.X."/>
            <person name="Xiao X.J."/>
            <person name="Lin M."/>
            <person name="Wu X.Y."/>
            <person name="Wu W.L."/>
            <person name="Chen Y.Y."/>
            <person name="Chang S.B."/>
            <person name="Sakamoto S."/>
            <person name="Ohme-Takagi M."/>
            <person name="Yagi M."/>
            <person name="Zeng S.J."/>
            <person name="Shen C.Y."/>
            <person name="Yeh C.M."/>
            <person name="Luo Y.B."/>
            <person name="Tsai W.C."/>
            <person name="Van de Peer Y."/>
            <person name="Liu Z.J."/>
        </authorList>
    </citation>
    <scope>NUCLEOTIDE SEQUENCE [LARGE SCALE GENOMIC DNA]</scope>
    <source>
        <strain evidence="11">cv. Shenzhen</strain>
        <tissue evidence="10">Stem</tissue>
    </source>
</reference>
<keyword evidence="6 8" id="KW-1133">Transmembrane helix</keyword>
<keyword evidence="7 8" id="KW-0472">Membrane</keyword>
<evidence type="ECO:0000259" key="9">
    <source>
        <dbReference type="Pfam" id="PF04535"/>
    </source>
</evidence>
<comment type="subunit">
    <text evidence="3 8">Homodimer and heterodimers.</text>
</comment>
<feature type="domain" description="Casparian strip membrane protein" evidence="9">
    <location>
        <begin position="2"/>
        <end position="49"/>
    </location>
</feature>
<dbReference type="GO" id="GO:0005886">
    <property type="term" value="C:plasma membrane"/>
    <property type="evidence" value="ECO:0007669"/>
    <property type="project" value="UniProtKB-SubCell"/>
</dbReference>
<dbReference type="OrthoDB" id="770760at2759"/>
<organism evidence="10 11">
    <name type="scientific">Apostasia shenzhenica</name>
    <dbReference type="NCBI Taxonomy" id="1088818"/>
    <lineage>
        <taxon>Eukaryota</taxon>
        <taxon>Viridiplantae</taxon>
        <taxon>Streptophyta</taxon>
        <taxon>Embryophyta</taxon>
        <taxon>Tracheophyta</taxon>
        <taxon>Spermatophyta</taxon>
        <taxon>Magnoliopsida</taxon>
        <taxon>Liliopsida</taxon>
        <taxon>Asparagales</taxon>
        <taxon>Orchidaceae</taxon>
        <taxon>Apostasioideae</taxon>
        <taxon>Apostasia</taxon>
    </lineage>
</organism>
<name>A0A2I0A6X7_9ASPA</name>
<gene>
    <name evidence="10" type="ORF">AXF42_Ash002663</name>
</gene>
<evidence type="ECO:0000256" key="3">
    <source>
        <dbReference type="ARBA" id="ARBA00011489"/>
    </source>
</evidence>
<dbReference type="EMBL" id="KZ452013">
    <property type="protein sequence ID" value="PKA51300.1"/>
    <property type="molecule type" value="Genomic_DNA"/>
</dbReference>
<evidence type="ECO:0000313" key="11">
    <source>
        <dbReference type="Proteomes" id="UP000236161"/>
    </source>
</evidence>
<comment type="similarity">
    <text evidence="2 8">Belongs to the Casparian strip membrane proteins (CASP) family.</text>
</comment>
<protein>
    <recommendedName>
        <fullName evidence="8">CASP-like protein</fullName>
    </recommendedName>
</protein>
<evidence type="ECO:0000256" key="5">
    <source>
        <dbReference type="ARBA" id="ARBA00022692"/>
    </source>
</evidence>
<feature type="transmembrane region" description="Helical" evidence="8">
    <location>
        <begin position="41"/>
        <end position="63"/>
    </location>
</feature>
<dbReference type="Proteomes" id="UP000236161">
    <property type="component" value="Unassembled WGS sequence"/>
</dbReference>
<dbReference type="AlphaFoldDB" id="A0A2I0A6X7"/>
<evidence type="ECO:0000256" key="8">
    <source>
        <dbReference type="RuleBase" id="RU361233"/>
    </source>
</evidence>
<keyword evidence="4 8" id="KW-1003">Cell membrane</keyword>
<evidence type="ECO:0000256" key="1">
    <source>
        <dbReference type="ARBA" id="ARBA00004651"/>
    </source>
</evidence>